<dbReference type="Proteomes" id="UP000294927">
    <property type="component" value="Unassembled WGS sequence"/>
</dbReference>
<evidence type="ECO:0000313" key="1">
    <source>
        <dbReference type="EMBL" id="TDV57323.1"/>
    </source>
</evidence>
<sequence>MNARRVLRDAVRFAQDHVLHRGCDLANVNEALAHLFVTVIPVFDRLKAMAAVAPTGPVALVLGHLRTAFGSATRGLPEPAVASMITAAATSFRLDED</sequence>
<dbReference type="AlphaFoldDB" id="A0A4R7W3T1"/>
<reference evidence="1 2" key="1">
    <citation type="submission" date="2019-03" db="EMBL/GenBank/DDBJ databases">
        <title>Genomic Encyclopedia of Archaeal and Bacterial Type Strains, Phase II (KMG-II): from individual species to whole genera.</title>
        <authorList>
            <person name="Goeker M."/>
        </authorList>
    </citation>
    <scope>NUCLEOTIDE SEQUENCE [LARGE SCALE GENOMIC DNA]</scope>
    <source>
        <strain evidence="1 2">DSM 45499</strain>
    </source>
</reference>
<gene>
    <name evidence="1" type="ORF">CLV71_101194</name>
</gene>
<name>A0A4R7W3T1_9PSEU</name>
<dbReference type="RefSeq" id="WP_133900624.1">
    <property type="nucleotide sequence ID" value="NZ_SOCP01000001.1"/>
</dbReference>
<keyword evidence="2" id="KW-1185">Reference proteome</keyword>
<evidence type="ECO:0000313" key="2">
    <source>
        <dbReference type="Proteomes" id="UP000294927"/>
    </source>
</evidence>
<comment type="caution">
    <text evidence="1">The sequence shown here is derived from an EMBL/GenBank/DDBJ whole genome shotgun (WGS) entry which is preliminary data.</text>
</comment>
<organism evidence="1 2">
    <name type="scientific">Actinophytocola oryzae</name>
    <dbReference type="NCBI Taxonomy" id="502181"/>
    <lineage>
        <taxon>Bacteria</taxon>
        <taxon>Bacillati</taxon>
        <taxon>Actinomycetota</taxon>
        <taxon>Actinomycetes</taxon>
        <taxon>Pseudonocardiales</taxon>
        <taxon>Pseudonocardiaceae</taxon>
    </lineage>
</organism>
<accession>A0A4R7W3T1</accession>
<protein>
    <submittedName>
        <fullName evidence="1">Uncharacterized protein</fullName>
    </submittedName>
</protein>
<dbReference type="EMBL" id="SOCP01000001">
    <property type="protein sequence ID" value="TDV57323.1"/>
    <property type="molecule type" value="Genomic_DNA"/>
</dbReference>
<proteinExistence type="predicted"/>